<protein>
    <submittedName>
        <fullName evidence="2">Uncharacterized protein</fullName>
    </submittedName>
</protein>
<organism evidence="3">
    <name type="scientific">Acromyrmex echinatior</name>
    <name type="common">Panamanian leafcutter ant</name>
    <name type="synonym">Acromyrmex octospinosus echinatior</name>
    <dbReference type="NCBI Taxonomy" id="103372"/>
    <lineage>
        <taxon>Eukaryota</taxon>
        <taxon>Metazoa</taxon>
        <taxon>Ecdysozoa</taxon>
        <taxon>Arthropoda</taxon>
        <taxon>Hexapoda</taxon>
        <taxon>Insecta</taxon>
        <taxon>Pterygota</taxon>
        <taxon>Neoptera</taxon>
        <taxon>Endopterygota</taxon>
        <taxon>Hymenoptera</taxon>
        <taxon>Apocrita</taxon>
        <taxon>Aculeata</taxon>
        <taxon>Formicoidea</taxon>
        <taxon>Formicidae</taxon>
        <taxon>Myrmicinae</taxon>
        <taxon>Acromyrmex</taxon>
    </lineage>
</organism>
<gene>
    <name evidence="2" type="ORF">G5I_14281</name>
</gene>
<feature type="region of interest" description="Disordered" evidence="1">
    <location>
        <begin position="53"/>
        <end position="83"/>
    </location>
</feature>
<dbReference type="EMBL" id="GL888828">
    <property type="protein sequence ID" value="EGI57753.1"/>
    <property type="molecule type" value="Genomic_DNA"/>
</dbReference>
<proteinExistence type="predicted"/>
<evidence type="ECO:0000256" key="1">
    <source>
        <dbReference type="SAM" id="MobiDB-lite"/>
    </source>
</evidence>
<keyword evidence="3" id="KW-1185">Reference proteome</keyword>
<dbReference type="Proteomes" id="UP000007755">
    <property type="component" value="Unassembled WGS sequence"/>
</dbReference>
<dbReference type="AlphaFoldDB" id="F4X6Z1"/>
<dbReference type="InParanoid" id="F4X6Z1"/>
<feature type="compositionally biased region" description="Acidic residues" evidence="1">
    <location>
        <begin position="1"/>
        <end position="11"/>
    </location>
</feature>
<evidence type="ECO:0000313" key="2">
    <source>
        <dbReference type="EMBL" id="EGI57753.1"/>
    </source>
</evidence>
<evidence type="ECO:0000313" key="3">
    <source>
        <dbReference type="Proteomes" id="UP000007755"/>
    </source>
</evidence>
<reference evidence="2" key="1">
    <citation type="submission" date="2011-02" db="EMBL/GenBank/DDBJ databases">
        <title>The genome of the leaf-cutting ant Acromyrmex echinatior suggests key adaptations to social evolution and fungus farming.</title>
        <authorList>
            <person name="Nygaard S."/>
            <person name="Zhang G."/>
        </authorList>
    </citation>
    <scope>NUCLEOTIDE SEQUENCE</scope>
</reference>
<sequence length="138" mass="15274">MYENRDDEYPGEGEGHKRAAGYNRAKTFGLDVLLPTAGAEAVTTIIVSEVTSLKHREEEKEDEGGGAVGAEREREEEKGPTGLFIEPATNIEQLVSIRPVIATFTQPLSYPLAKWRCDRANHEYPLLSGYYGSTKSEL</sequence>
<accession>F4X6Z1</accession>
<feature type="compositionally biased region" description="Basic and acidic residues" evidence="1">
    <location>
        <begin position="70"/>
        <end position="79"/>
    </location>
</feature>
<name>F4X6Z1_ACREC</name>
<feature type="region of interest" description="Disordered" evidence="1">
    <location>
        <begin position="1"/>
        <end position="21"/>
    </location>
</feature>